<dbReference type="Gene3D" id="3.30.40.10">
    <property type="entry name" value="Zinc/RING finger domain, C3HC4 (zinc finger)"/>
    <property type="match status" value="1"/>
</dbReference>
<keyword evidence="7" id="KW-1185">Reference proteome</keyword>
<sequence length="326" mass="36280">MTTPLACGLCMQTFNLFHPTRYQCPTCHDVVCRHCSSTLINRKDQPRTERRICLRCKPVLLLKKKLVEEPRDVVAFLNSGGLHLQEISTPNQPSIDTDELDFNWGNPYPKAPVPENEIARLHVVERLHFYEHIGSLAKDTTVLVLLQKALTTTAASMAVIHLVDETHAYKVVASGFAPNMPPTRTPRLEALSSYVITSETTLVVPNTSKDLRFRAHPVAAEYHAMAFISVPIFIGAQIIGTLDLFSTNEWTTPVNPKTLTELATLATLASNFIQNTCKDATGTVRPRRKTAPAKIESEGSLLETMEALLTQSRRTSNYVQVFSTPQ</sequence>
<dbReference type="GO" id="GO:0008270">
    <property type="term" value="F:zinc ion binding"/>
    <property type="evidence" value="ECO:0007669"/>
    <property type="project" value="UniProtKB-KW"/>
</dbReference>
<organism evidence="6 7">
    <name type="scientific">Thraustotheca clavata</name>
    <dbReference type="NCBI Taxonomy" id="74557"/>
    <lineage>
        <taxon>Eukaryota</taxon>
        <taxon>Sar</taxon>
        <taxon>Stramenopiles</taxon>
        <taxon>Oomycota</taxon>
        <taxon>Saprolegniomycetes</taxon>
        <taxon>Saprolegniales</taxon>
        <taxon>Achlyaceae</taxon>
        <taxon>Thraustotheca</taxon>
    </lineage>
</organism>
<accession>A0A1W0A4H6</accession>
<dbReference type="SMART" id="SM00065">
    <property type="entry name" value="GAF"/>
    <property type="match status" value="1"/>
</dbReference>
<dbReference type="SUPFAM" id="SSF55781">
    <property type="entry name" value="GAF domain-like"/>
    <property type="match status" value="1"/>
</dbReference>
<evidence type="ECO:0000259" key="5">
    <source>
        <dbReference type="PROSITE" id="PS50178"/>
    </source>
</evidence>
<comment type="caution">
    <text evidence="6">The sequence shown here is derived from an EMBL/GenBank/DDBJ whole genome shotgun (WGS) entry which is preliminary data.</text>
</comment>
<gene>
    <name evidence="6" type="ORF">THRCLA_20695</name>
</gene>
<dbReference type="AlphaFoldDB" id="A0A1W0A4H6"/>
<dbReference type="OrthoDB" id="163492at2759"/>
<dbReference type="PANTHER" id="PTHR43102">
    <property type="entry name" value="SLR1143 PROTEIN"/>
    <property type="match status" value="1"/>
</dbReference>
<feature type="domain" description="FYVE-type" evidence="5">
    <location>
        <begin position="7"/>
        <end position="56"/>
    </location>
</feature>
<dbReference type="Gene3D" id="3.30.450.40">
    <property type="match status" value="1"/>
</dbReference>
<keyword evidence="3" id="KW-0862">Zinc</keyword>
<dbReference type="InterPro" id="IPR013083">
    <property type="entry name" value="Znf_RING/FYVE/PHD"/>
</dbReference>
<dbReference type="InterPro" id="IPR029016">
    <property type="entry name" value="GAF-like_dom_sf"/>
</dbReference>
<dbReference type="SUPFAM" id="SSF57903">
    <property type="entry name" value="FYVE/PHD zinc finger"/>
    <property type="match status" value="1"/>
</dbReference>
<evidence type="ECO:0000256" key="3">
    <source>
        <dbReference type="ARBA" id="ARBA00022833"/>
    </source>
</evidence>
<dbReference type="CDD" id="cd00065">
    <property type="entry name" value="FYVE_like_SF"/>
    <property type="match status" value="1"/>
</dbReference>
<protein>
    <recommendedName>
        <fullName evidence="5">FYVE-type domain-containing protein</fullName>
    </recommendedName>
</protein>
<dbReference type="PROSITE" id="PS50178">
    <property type="entry name" value="ZF_FYVE"/>
    <property type="match status" value="1"/>
</dbReference>
<evidence type="ECO:0000256" key="2">
    <source>
        <dbReference type="ARBA" id="ARBA00022771"/>
    </source>
</evidence>
<dbReference type="InterPro" id="IPR003018">
    <property type="entry name" value="GAF"/>
</dbReference>
<name>A0A1W0A4H6_9STRA</name>
<reference evidence="6 7" key="1">
    <citation type="journal article" date="2014" name="Genome Biol. Evol.">
        <title>The secreted proteins of Achlya hypogyna and Thraustotheca clavata identify the ancestral oomycete secretome and reveal gene acquisitions by horizontal gene transfer.</title>
        <authorList>
            <person name="Misner I."/>
            <person name="Blouin N."/>
            <person name="Leonard G."/>
            <person name="Richards T.A."/>
            <person name="Lane C.E."/>
        </authorList>
    </citation>
    <scope>NUCLEOTIDE SEQUENCE [LARGE SCALE GENOMIC DNA]</scope>
    <source>
        <strain evidence="6 7">ATCC 34112</strain>
    </source>
</reference>
<keyword evidence="2 4" id="KW-0863">Zinc-finger</keyword>
<evidence type="ECO:0000313" key="6">
    <source>
        <dbReference type="EMBL" id="OQS05192.1"/>
    </source>
</evidence>
<dbReference type="Pfam" id="PF01590">
    <property type="entry name" value="GAF"/>
    <property type="match status" value="1"/>
</dbReference>
<dbReference type="InterPro" id="IPR011011">
    <property type="entry name" value="Znf_FYVE_PHD"/>
</dbReference>
<dbReference type="InterPro" id="IPR017455">
    <property type="entry name" value="Znf_FYVE-rel"/>
</dbReference>
<proteinExistence type="predicted"/>
<evidence type="ECO:0000313" key="7">
    <source>
        <dbReference type="Proteomes" id="UP000243217"/>
    </source>
</evidence>
<dbReference type="EMBL" id="JNBS01000489">
    <property type="protein sequence ID" value="OQS05192.1"/>
    <property type="molecule type" value="Genomic_DNA"/>
</dbReference>
<keyword evidence="1" id="KW-0479">Metal-binding</keyword>
<evidence type="ECO:0000256" key="1">
    <source>
        <dbReference type="ARBA" id="ARBA00022723"/>
    </source>
</evidence>
<dbReference type="STRING" id="74557.A0A1W0A4H6"/>
<dbReference type="PANTHER" id="PTHR43102:SF2">
    <property type="entry name" value="GAF DOMAIN-CONTAINING PROTEIN"/>
    <property type="match status" value="1"/>
</dbReference>
<dbReference type="Proteomes" id="UP000243217">
    <property type="component" value="Unassembled WGS sequence"/>
</dbReference>
<evidence type="ECO:0000256" key="4">
    <source>
        <dbReference type="PROSITE-ProRule" id="PRU00091"/>
    </source>
</evidence>